<dbReference type="Pfam" id="PF07238">
    <property type="entry name" value="PilZ"/>
    <property type="match status" value="1"/>
</dbReference>
<evidence type="ECO:0000259" key="1">
    <source>
        <dbReference type="Pfam" id="PF07238"/>
    </source>
</evidence>
<name>A0ABS5PKF7_9FIRM</name>
<protein>
    <submittedName>
        <fullName evidence="2">PilZ domain-containing protein</fullName>
    </submittedName>
</protein>
<dbReference type="InterPro" id="IPR009875">
    <property type="entry name" value="PilZ_domain"/>
</dbReference>
<evidence type="ECO:0000313" key="2">
    <source>
        <dbReference type="EMBL" id="MBS7525491.1"/>
    </source>
</evidence>
<dbReference type="Gene3D" id="2.40.10.220">
    <property type="entry name" value="predicted glycosyltransferase like domains"/>
    <property type="match status" value="1"/>
</dbReference>
<reference evidence="2 3" key="1">
    <citation type="submission" date="2021-05" db="EMBL/GenBank/DDBJ databases">
        <title>Fusibacter ferrireducens sp. nov., an anaerobic, sulfur- and Fe-reducing bacterium isolated from the mangrove sediment.</title>
        <authorList>
            <person name="Qiu D."/>
        </authorList>
    </citation>
    <scope>NUCLEOTIDE SEQUENCE [LARGE SCALE GENOMIC DNA]</scope>
    <source>
        <strain evidence="2 3">DSM 12116</strain>
    </source>
</reference>
<sequence length="115" mass="13122">MKDRRKAHRLPFNATLTIDEVYNQQEVIRESREIPINAVDISKGGIGFTAHESLPLGYYFNAKIDLGNGRQFYSVLKIIRKEEQEDAIIYGCEFTGLADILSLYIDEFETDASES</sequence>
<proteinExistence type="predicted"/>
<organism evidence="2 3">
    <name type="scientific">Fusibacter paucivorans</name>
    <dbReference type="NCBI Taxonomy" id="76009"/>
    <lineage>
        <taxon>Bacteria</taxon>
        <taxon>Bacillati</taxon>
        <taxon>Bacillota</taxon>
        <taxon>Clostridia</taxon>
        <taxon>Eubacteriales</taxon>
        <taxon>Eubacteriales Family XII. Incertae Sedis</taxon>
        <taxon>Fusibacter</taxon>
    </lineage>
</organism>
<dbReference type="Proteomes" id="UP000746471">
    <property type="component" value="Unassembled WGS sequence"/>
</dbReference>
<dbReference type="RefSeq" id="WP_213235281.1">
    <property type="nucleotide sequence ID" value="NZ_JAHBCL010000003.1"/>
</dbReference>
<comment type="caution">
    <text evidence="2">The sequence shown here is derived from an EMBL/GenBank/DDBJ whole genome shotgun (WGS) entry which is preliminary data.</text>
</comment>
<feature type="domain" description="PilZ" evidence="1">
    <location>
        <begin position="3"/>
        <end position="99"/>
    </location>
</feature>
<accession>A0ABS5PKF7</accession>
<keyword evidence="3" id="KW-1185">Reference proteome</keyword>
<dbReference type="EMBL" id="JAHBCL010000003">
    <property type="protein sequence ID" value="MBS7525491.1"/>
    <property type="molecule type" value="Genomic_DNA"/>
</dbReference>
<gene>
    <name evidence="2" type="ORF">KHM83_02225</name>
</gene>
<evidence type="ECO:0000313" key="3">
    <source>
        <dbReference type="Proteomes" id="UP000746471"/>
    </source>
</evidence>
<dbReference type="SUPFAM" id="SSF141371">
    <property type="entry name" value="PilZ domain-like"/>
    <property type="match status" value="1"/>
</dbReference>